<evidence type="ECO:0000313" key="1">
    <source>
        <dbReference type="EnsemblMetazoa" id="PPA38483.1"/>
    </source>
</evidence>
<dbReference type="AlphaFoldDB" id="A0A2A6D0B6"/>
<keyword evidence="2" id="KW-1185">Reference proteome</keyword>
<dbReference type="EnsemblMetazoa" id="PPA38483.1">
    <property type="protein sequence ID" value="PPA38483.1"/>
    <property type="gene ID" value="WBGene00276852"/>
</dbReference>
<evidence type="ECO:0000313" key="2">
    <source>
        <dbReference type="Proteomes" id="UP000005239"/>
    </source>
</evidence>
<reference evidence="2" key="1">
    <citation type="journal article" date="2008" name="Nat. Genet.">
        <title>The Pristionchus pacificus genome provides a unique perspective on nematode lifestyle and parasitism.</title>
        <authorList>
            <person name="Dieterich C."/>
            <person name="Clifton S.W."/>
            <person name="Schuster L.N."/>
            <person name="Chinwalla A."/>
            <person name="Delehaunty K."/>
            <person name="Dinkelacker I."/>
            <person name="Fulton L."/>
            <person name="Fulton R."/>
            <person name="Godfrey J."/>
            <person name="Minx P."/>
            <person name="Mitreva M."/>
            <person name="Roeseler W."/>
            <person name="Tian H."/>
            <person name="Witte H."/>
            <person name="Yang S.P."/>
            <person name="Wilson R.K."/>
            <person name="Sommer R.J."/>
        </authorList>
    </citation>
    <scope>NUCLEOTIDE SEQUENCE [LARGE SCALE GENOMIC DNA]</scope>
    <source>
        <strain evidence="2">PS312</strain>
    </source>
</reference>
<protein>
    <submittedName>
        <fullName evidence="1">Uncharacterized protein</fullName>
    </submittedName>
</protein>
<organism evidence="1 2">
    <name type="scientific">Pristionchus pacificus</name>
    <name type="common">Parasitic nematode worm</name>
    <dbReference type="NCBI Taxonomy" id="54126"/>
    <lineage>
        <taxon>Eukaryota</taxon>
        <taxon>Metazoa</taxon>
        <taxon>Ecdysozoa</taxon>
        <taxon>Nematoda</taxon>
        <taxon>Chromadorea</taxon>
        <taxon>Rhabditida</taxon>
        <taxon>Rhabditina</taxon>
        <taxon>Diplogasteromorpha</taxon>
        <taxon>Diplogasteroidea</taxon>
        <taxon>Neodiplogasteridae</taxon>
        <taxon>Pristionchus</taxon>
    </lineage>
</organism>
<dbReference type="Proteomes" id="UP000005239">
    <property type="component" value="Unassembled WGS sequence"/>
</dbReference>
<reference evidence="1" key="2">
    <citation type="submission" date="2022-06" db="UniProtKB">
        <authorList>
            <consortium name="EnsemblMetazoa"/>
        </authorList>
    </citation>
    <scope>IDENTIFICATION</scope>
    <source>
        <strain evidence="1">PS312</strain>
    </source>
</reference>
<accession>A0A8R1UTL3</accession>
<name>A0A2A6D0B6_PRIPA</name>
<gene>
    <name evidence="1" type="primary">WBGene00276852</name>
</gene>
<proteinExistence type="predicted"/>
<sequence length="306" mass="34045">MDTTGAVLEITVATVATLLATVLAAFLVARALPRLPKALLLVIALSMFLSSSCTVIHVIISSFINSNATILNLRIAQSIGIQSKTIALLLLLIERLSFIALPTFRENVILRSVFLSIAIVAFIVGFQRNILKLKINFREFANCSKQDNDGPSTGGSAGKRALFLQLCVFGQFASRKFYKSTFAIASGSAYNAFAKLLCYVSETIELTRVIFPICAVDSILSIIAIIFSFLMSGKTIDYKTYTPIARWISTIQSLCATILILGRHRLFIRRIREILGLKGLEKSRKMKPVDKHNESDKYFEMFRTQW</sequence>
<accession>A0A2A6D0B6</accession>